<proteinExistence type="predicted"/>
<dbReference type="RefSeq" id="XP_009024912.1">
    <property type="nucleotide sequence ID" value="XM_009026664.1"/>
</dbReference>
<evidence type="ECO:0000313" key="3">
    <source>
        <dbReference type="EMBL" id="ESN97133.1"/>
    </source>
</evidence>
<dbReference type="PANTHER" id="PTHR23179">
    <property type="entry name" value="T-CELL ACTIVATION RHO GTPASE ACTIVATING PROTEIN-RELATED"/>
    <property type="match status" value="1"/>
</dbReference>
<dbReference type="GO" id="GO:0007165">
    <property type="term" value="P:signal transduction"/>
    <property type="evidence" value="ECO:0007669"/>
    <property type="project" value="InterPro"/>
</dbReference>
<keyword evidence="5" id="KW-1185">Reference proteome</keyword>
<dbReference type="SMART" id="SM00324">
    <property type="entry name" value="RhoGAP"/>
    <property type="match status" value="1"/>
</dbReference>
<dbReference type="InParanoid" id="T1FDF3"/>
<feature type="compositionally biased region" description="Gly residues" evidence="1">
    <location>
        <begin position="258"/>
        <end position="267"/>
    </location>
</feature>
<evidence type="ECO:0000259" key="2">
    <source>
        <dbReference type="PROSITE" id="PS50238"/>
    </source>
</evidence>
<dbReference type="Proteomes" id="UP000015101">
    <property type="component" value="Unassembled WGS sequence"/>
</dbReference>
<dbReference type="EMBL" id="AMQM01006507">
    <property type="status" value="NOT_ANNOTATED_CDS"/>
    <property type="molecule type" value="Genomic_DNA"/>
</dbReference>
<dbReference type="PROSITE" id="PS50238">
    <property type="entry name" value="RHOGAP"/>
    <property type="match status" value="1"/>
</dbReference>
<evidence type="ECO:0000313" key="4">
    <source>
        <dbReference type="EnsemblMetazoa" id="HelroP178587"/>
    </source>
</evidence>
<feature type="domain" description="Rho-GAP" evidence="2">
    <location>
        <begin position="64"/>
        <end position="256"/>
    </location>
</feature>
<sequence length="384" mass="43683">MRREISRLATRPVYLRQFERLKTKELKETARISRRKPSTIKSKLSLPRISFRQQQSRKQSFLNRPIKELVASDVIDANLLMIIDTIFKTGPSDCRTFVKSGSEKLVSRIIEAIDNDEFINWGVYDVHVLAEVLKKYLGNLKECLVTNKLTDDFLKVLKISNKNEQKHTLIKLFQLLPPEHYLLCNHIFSTMHTVAWANDKFDCGDSSRHTVDRSSTTNTNRTIRSSGGSSSSRSSGNYSHRSWSASSSGRKSSSSSSGRGGSGGSGSGGYNMKLHRIAVCMGPYVFRGSGKFEGKCRCDEVEERKMAKSCLKKGALLELTLSHYFDIFATAIYQMKMWMLQPDEFRDRMRKINHPLAGTIQPSVHQVKSYDSRVFNDVKKKLVF</sequence>
<reference evidence="5" key="1">
    <citation type="submission" date="2012-12" db="EMBL/GenBank/DDBJ databases">
        <authorList>
            <person name="Hellsten U."/>
            <person name="Grimwood J."/>
            <person name="Chapman J.A."/>
            <person name="Shapiro H."/>
            <person name="Aerts A."/>
            <person name="Otillar R.P."/>
            <person name="Terry A.Y."/>
            <person name="Boore J.L."/>
            <person name="Simakov O."/>
            <person name="Marletaz F."/>
            <person name="Cho S.-J."/>
            <person name="Edsinger-Gonzales E."/>
            <person name="Havlak P."/>
            <person name="Kuo D.-H."/>
            <person name="Larsson T."/>
            <person name="Lv J."/>
            <person name="Arendt D."/>
            <person name="Savage R."/>
            <person name="Osoegawa K."/>
            <person name="de Jong P."/>
            <person name="Lindberg D.R."/>
            <person name="Seaver E.C."/>
            <person name="Weisblat D.A."/>
            <person name="Putnam N.H."/>
            <person name="Grigoriev I.V."/>
            <person name="Rokhsar D.S."/>
        </authorList>
    </citation>
    <scope>NUCLEOTIDE SEQUENCE</scope>
</reference>
<dbReference type="Pfam" id="PF00620">
    <property type="entry name" value="RhoGAP"/>
    <property type="match status" value="1"/>
</dbReference>
<gene>
    <name evidence="4" type="primary">20206852</name>
    <name evidence="3" type="ORF">HELRODRAFT_178587</name>
</gene>
<accession>T1FDF3</accession>
<dbReference type="HOGENOM" id="CLU_720199_0_0_1"/>
<feature type="compositionally biased region" description="Low complexity" evidence="1">
    <location>
        <begin position="213"/>
        <end position="257"/>
    </location>
</feature>
<dbReference type="CDD" id="cd00159">
    <property type="entry name" value="RhoGAP"/>
    <property type="match status" value="1"/>
</dbReference>
<feature type="region of interest" description="Disordered" evidence="1">
    <location>
        <begin position="207"/>
        <end position="267"/>
    </location>
</feature>
<dbReference type="AlphaFoldDB" id="T1FDF3"/>
<dbReference type="SUPFAM" id="SSF48350">
    <property type="entry name" value="GTPase activation domain, GAP"/>
    <property type="match status" value="1"/>
</dbReference>
<protein>
    <recommendedName>
        <fullName evidence="2">Rho-GAP domain-containing protein</fullName>
    </recommendedName>
</protein>
<organism evidence="4 5">
    <name type="scientific">Helobdella robusta</name>
    <name type="common">Californian leech</name>
    <dbReference type="NCBI Taxonomy" id="6412"/>
    <lineage>
        <taxon>Eukaryota</taxon>
        <taxon>Metazoa</taxon>
        <taxon>Spiralia</taxon>
        <taxon>Lophotrochozoa</taxon>
        <taxon>Annelida</taxon>
        <taxon>Clitellata</taxon>
        <taxon>Hirudinea</taxon>
        <taxon>Rhynchobdellida</taxon>
        <taxon>Glossiphoniidae</taxon>
        <taxon>Helobdella</taxon>
    </lineage>
</organism>
<reference evidence="4" key="3">
    <citation type="submission" date="2015-06" db="UniProtKB">
        <authorList>
            <consortium name="EnsemblMetazoa"/>
        </authorList>
    </citation>
    <scope>IDENTIFICATION</scope>
</reference>
<dbReference type="EnsemblMetazoa" id="HelroT178587">
    <property type="protein sequence ID" value="HelroP178587"/>
    <property type="gene ID" value="HelroG178587"/>
</dbReference>
<dbReference type="CTD" id="20206852"/>
<dbReference type="InterPro" id="IPR000198">
    <property type="entry name" value="RhoGAP_dom"/>
</dbReference>
<dbReference type="Gene3D" id="1.10.555.10">
    <property type="entry name" value="Rho GTPase activation protein"/>
    <property type="match status" value="1"/>
</dbReference>
<dbReference type="InterPro" id="IPR008936">
    <property type="entry name" value="Rho_GTPase_activation_prot"/>
</dbReference>
<dbReference type="EMBL" id="KB097456">
    <property type="protein sequence ID" value="ESN97133.1"/>
    <property type="molecule type" value="Genomic_DNA"/>
</dbReference>
<evidence type="ECO:0000256" key="1">
    <source>
        <dbReference type="SAM" id="MobiDB-lite"/>
    </source>
</evidence>
<name>T1FDF3_HELRO</name>
<reference evidence="3 5" key="2">
    <citation type="journal article" date="2013" name="Nature">
        <title>Insights into bilaterian evolution from three spiralian genomes.</title>
        <authorList>
            <person name="Simakov O."/>
            <person name="Marletaz F."/>
            <person name="Cho S.J."/>
            <person name="Edsinger-Gonzales E."/>
            <person name="Havlak P."/>
            <person name="Hellsten U."/>
            <person name="Kuo D.H."/>
            <person name="Larsson T."/>
            <person name="Lv J."/>
            <person name="Arendt D."/>
            <person name="Savage R."/>
            <person name="Osoegawa K."/>
            <person name="de Jong P."/>
            <person name="Grimwood J."/>
            <person name="Chapman J.A."/>
            <person name="Shapiro H."/>
            <person name="Aerts A."/>
            <person name="Otillar R.P."/>
            <person name="Terry A.Y."/>
            <person name="Boore J.L."/>
            <person name="Grigoriev I.V."/>
            <person name="Lindberg D.R."/>
            <person name="Seaver E.C."/>
            <person name="Weisblat D.A."/>
            <person name="Putnam N.H."/>
            <person name="Rokhsar D.S."/>
        </authorList>
    </citation>
    <scope>NUCLEOTIDE SEQUENCE</scope>
</reference>
<evidence type="ECO:0000313" key="5">
    <source>
        <dbReference type="Proteomes" id="UP000015101"/>
    </source>
</evidence>
<dbReference type="KEGG" id="hro:HELRODRAFT_178587"/>
<dbReference type="PANTHER" id="PTHR23179:SF3">
    <property type="entry name" value="RHO GTPASE-ACTIVATING PROTEIN 20"/>
    <property type="match status" value="1"/>
</dbReference>
<dbReference type="GeneID" id="20206852"/>